<organism evidence="1 2">
    <name type="scientific">Panicum virgatum</name>
    <name type="common">Blackwell switchgrass</name>
    <dbReference type="NCBI Taxonomy" id="38727"/>
    <lineage>
        <taxon>Eukaryota</taxon>
        <taxon>Viridiplantae</taxon>
        <taxon>Streptophyta</taxon>
        <taxon>Embryophyta</taxon>
        <taxon>Tracheophyta</taxon>
        <taxon>Spermatophyta</taxon>
        <taxon>Magnoliopsida</taxon>
        <taxon>Liliopsida</taxon>
        <taxon>Poales</taxon>
        <taxon>Poaceae</taxon>
        <taxon>PACMAD clade</taxon>
        <taxon>Panicoideae</taxon>
        <taxon>Panicodae</taxon>
        <taxon>Paniceae</taxon>
        <taxon>Panicinae</taxon>
        <taxon>Panicum</taxon>
        <taxon>Panicum sect. Hiantes</taxon>
    </lineage>
</organism>
<name>A0A8T0PVV2_PANVG</name>
<dbReference type="SUPFAM" id="SSF53474">
    <property type="entry name" value="alpha/beta-Hydrolases"/>
    <property type="match status" value="1"/>
</dbReference>
<sequence length="140" mass="15850">MVADLQDILVIKGNHCECLQPPVQRKWQDQPSCTRPDLPQYVIDLKYTYTGDIAEFIQKEAPLPPLLIAHSFGGLIVQQYISYLQGAFYNKASPASMSHEDRENMKHNDEAHHLHNTVNLLKCNAGQQPQCEGLVPHNMT</sequence>
<dbReference type="Proteomes" id="UP000823388">
    <property type="component" value="Chromosome 7N"/>
</dbReference>
<dbReference type="EMBL" id="CM029050">
    <property type="protein sequence ID" value="KAG2565038.1"/>
    <property type="molecule type" value="Genomic_DNA"/>
</dbReference>
<dbReference type="InterPro" id="IPR029058">
    <property type="entry name" value="AB_hydrolase_fold"/>
</dbReference>
<comment type="caution">
    <text evidence="1">The sequence shown here is derived from an EMBL/GenBank/DDBJ whole genome shotgun (WGS) entry which is preliminary data.</text>
</comment>
<reference evidence="1" key="1">
    <citation type="submission" date="2020-05" db="EMBL/GenBank/DDBJ databases">
        <title>WGS assembly of Panicum virgatum.</title>
        <authorList>
            <person name="Lovell J.T."/>
            <person name="Jenkins J."/>
            <person name="Shu S."/>
            <person name="Juenger T.E."/>
            <person name="Schmutz J."/>
        </authorList>
    </citation>
    <scope>NUCLEOTIDE SEQUENCE</scope>
    <source>
        <strain evidence="1">AP13</strain>
    </source>
</reference>
<evidence type="ECO:0000313" key="2">
    <source>
        <dbReference type="Proteomes" id="UP000823388"/>
    </source>
</evidence>
<dbReference type="AlphaFoldDB" id="A0A8T0PVV2"/>
<accession>A0A8T0PVV2</accession>
<gene>
    <name evidence="1" type="ORF">PVAP13_7NG019500</name>
</gene>
<evidence type="ECO:0000313" key="1">
    <source>
        <dbReference type="EMBL" id="KAG2565038.1"/>
    </source>
</evidence>
<proteinExistence type="predicted"/>
<keyword evidence="2" id="KW-1185">Reference proteome</keyword>
<protein>
    <submittedName>
        <fullName evidence="1">Uncharacterized protein</fullName>
    </submittedName>
</protein>